<keyword evidence="2" id="KW-1185">Reference proteome</keyword>
<evidence type="ECO:0000313" key="2">
    <source>
        <dbReference type="Proteomes" id="UP000438448"/>
    </source>
</evidence>
<dbReference type="AlphaFoldDB" id="A0A7K0D5E2"/>
<dbReference type="Proteomes" id="UP000438448">
    <property type="component" value="Unassembled WGS sequence"/>
</dbReference>
<comment type="caution">
    <text evidence="1">The sequence shown here is derived from an EMBL/GenBank/DDBJ whole genome shotgun (WGS) entry which is preliminary data.</text>
</comment>
<name>A0A7K0D5E2_9NOCA</name>
<accession>A0A7K0D5E2</accession>
<protein>
    <recommendedName>
        <fullName evidence="3">Reverse transcriptase</fullName>
    </recommendedName>
</protein>
<organism evidence="1 2">
    <name type="scientific">Nocardia macrotermitis</name>
    <dbReference type="NCBI Taxonomy" id="2585198"/>
    <lineage>
        <taxon>Bacteria</taxon>
        <taxon>Bacillati</taxon>
        <taxon>Actinomycetota</taxon>
        <taxon>Actinomycetes</taxon>
        <taxon>Mycobacteriales</taxon>
        <taxon>Nocardiaceae</taxon>
        <taxon>Nocardia</taxon>
    </lineage>
</organism>
<gene>
    <name evidence="1" type="ORF">NRB20_40570</name>
</gene>
<evidence type="ECO:0000313" key="1">
    <source>
        <dbReference type="EMBL" id="MQY20948.1"/>
    </source>
</evidence>
<evidence type="ECO:0008006" key="3">
    <source>
        <dbReference type="Google" id="ProtNLM"/>
    </source>
</evidence>
<reference evidence="1 2" key="1">
    <citation type="submission" date="2019-10" db="EMBL/GenBank/DDBJ databases">
        <title>Nocardia macrotermitis sp. nov. and Nocardia aurantia sp. nov., isolated from the gut of fungus growing-termite Macrotermes natalensis.</title>
        <authorList>
            <person name="Benndorf R."/>
            <person name="Schwitalla J."/>
            <person name="Martin K."/>
            <person name="De Beer W."/>
            <person name="Kaster A.-K."/>
            <person name="Vollmers J."/>
            <person name="Poulsen M."/>
            <person name="Beemelmanns C."/>
        </authorList>
    </citation>
    <scope>NUCLEOTIDE SEQUENCE [LARGE SCALE GENOMIC DNA]</scope>
    <source>
        <strain evidence="1 2">RB20</strain>
    </source>
</reference>
<sequence>MGPLRPLGIPVLLDRVLQARGLSFNEDKTSIVSLDQGFDFLGFTIRRFTTPRGGKLLIKPSAQ</sequence>
<dbReference type="EMBL" id="WEGK01000008">
    <property type="protein sequence ID" value="MQY20948.1"/>
    <property type="molecule type" value="Genomic_DNA"/>
</dbReference>
<proteinExistence type="predicted"/>